<proteinExistence type="predicted"/>
<feature type="transmembrane region" description="Helical" evidence="1">
    <location>
        <begin position="86"/>
        <end position="104"/>
    </location>
</feature>
<gene>
    <name evidence="2" type="ORF">NCTC12026_00148</name>
</gene>
<dbReference type="EMBL" id="UGUA01000001">
    <property type="protein sequence ID" value="SUC33827.1"/>
    <property type="molecule type" value="Genomic_DNA"/>
</dbReference>
<dbReference type="AlphaFoldDB" id="A0A379FYS2"/>
<feature type="transmembrane region" description="Helical" evidence="1">
    <location>
        <begin position="204"/>
        <end position="225"/>
    </location>
</feature>
<protein>
    <submittedName>
        <fullName evidence="2">Uncharacterized protein</fullName>
    </submittedName>
</protein>
<reference evidence="2 3" key="1">
    <citation type="submission" date="2018-06" db="EMBL/GenBank/DDBJ databases">
        <authorList>
            <consortium name="Pathogen Informatics"/>
            <person name="Doyle S."/>
        </authorList>
    </citation>
    <scope>NUCLEOTIDE SEQUENCE [LARGE SCALE GENOMIC DNA]</scope>
    <source>
        <strain evidence="2 3">NCTC12026</strain>
    </source>
</reference>
<evidence type="ECO:0000313" key="2">
    <source>
        <dbReference type="EMBL" id="SUC33827.1"/>
    </source>
</evidence>
<keyword evidence="1" id="KW-0812">Transmembrane</keyword>
<keyword evidence="1" id="KW-1133">Transmembrane helix</keyword>
<keyword evidence="1" id="KW-0472">Membrane</keyword>
<evidence type="ECO:0000256" key="1">
    <source>
        <dbReference type="SAM" id="Phobius"/>
    </source>
</evidence>
<feature type="transmembrane region" description="Helical" evidence="1">
    <location>
        <begin position="178"/>
        <end position="198"/>
    </location>
</feature>
<name>A0A379FYS2_9GAMM</name>
<organism evidence="2 3">
    <name type="scientific">Providencia rustigianii</name>
    <dbReference type="NCBI Taxonomy" id="158850"/>
    <lineage>
        <taxon>Bacteria</taxon>
        <taxon>Pseudomonadati</taxon>
        <taxon>Pseudomonadota</taxon>
        <taxon>Gammaproteobacteria</taxon>
        <taxon>Enterobacterales</taxon>
        <taxon>Morganellaceae</taxon>
        <taxon>Providencia</taxon>
    </lineage>
</organism>
<accession>A0A379FYS2</accession>
<feature type="transmembrane region" description="Helical" evidence="1">
    <location>
        <begin position="60"/>
        <end position="79"/>
    </location>
</feature>
<sequence>MRREWILTFPEVKACLAASCRYVALSKNTFVVSLICVAGFLACWLTLAGVSRALQQEATLSLFVSYFVFMIAAVSWSLRVEGTHKGMIMVIGGIFISILSFWNYQGLGMMSVLEHSGESFPLSGLNAFISMDDLIATSALSSLWNGFYWIPLCFILLPKFRADKTVMMHMAYRLLINFPVWVIQVFVFSSLSLALLLASSLTNLPVIVVPLLMVWNCVFVFLVLVRIENGTPPAVIMAQIARIKLTLRT</sequence>
<evidence type="ECO:0000313" key="3">
    <source>
        <dbReference type="Proteomes" id="UP000255129"/>
    </source>
</evidence>
<feature type="transmembrane region" description="Helical" evidence="1">
    <location>
        <begin position="134"/>
        <end position="157"/>
    </location>
</feature>
<feature type="transmembrane region" description="Helical" evidence="1">
    <location>
        <begin position="30"/>
        <end position="54"/>
    </location>
</feature>
<dbReference type="Proteomes" id="UP000255129">
    <property type="component" value="Unassembled WGS sequence"/>
</dbReference>